<reference evidence="1 2" key="1">
    <citation type="journal article" date="2021" name="Hortic Res">
        <title>High-quality reference genome and annotation aids understanding of berry development for evergreen blueberry (Vaccinium darrowii).</title>
        <authorList>
            <person name="Yu J."/>
            <person name="Hulse-Kemp A.M."/>
            <person name="Babiker E."/>
            <person name="Staton M."/>
        </authorList>
    </citation>
    <scope>NUCLEOTIDE SEQUENCE [LARGE SCALE GENOMIC DNA]</scope>
    <source>
        <strain evidence="2">cv. NJ 8807/NJ 8810</strain>
        <tissue evidence="1">Young leaf</tissue>
    </source>
</reference>
<dbReference type="Proteomes" id="UP000828048">
    <property type="component" value="Chromosome 2"/>
</dbReference>
<name>A0ACB7WX78_9ERIC</name>
<dbReference type="EMBL" id="CM037152">
    <property type="protein sequence ID" value="KAH7833027.1"/>
    <property type="molecule type" value="Genomic_DNA"/>
</dbReference>
<comment type="caution">
    <text evidence="1">The sequence shown here is derived from an EMBL/GenBank/DDBJ whole genome shotgun (WGS) entry which is preliminary data.</text>
</comment>
<keyword evidence="2" id="KW-1185">Reference proteome</keyword>
<sequence length="228" mass="25945">MDAGIERFTVSNFNGYKMKNEKPVGDQIHEFQELLRGVEKKGTTFSEEFKVVEEKHRSNVEIGSEKTAKVNLVENEKRDSSNNRNKYPAKGKIFKNNNKGKYHRQNHHNQVHDNDNNHKGQGTAKRSCFVCGRSNHVAKNCYYKKTNEYKPRYHNGQDKKVSNLGLLLSNLGSYSLGWHDWAAQFYFLTAAILVTGINTLLTAVFSAYVGSLFSCRIVLIGVTANCYL</sequence>
<gene>
    <name evidence="1" type="ORF">Vadar_002484</name>
</gene>
<protein>
    <submittedName>
        <fullName evidence="1">Uncharacterized protein</fullName>
    </submittedName>
</protein>
<evidence type="ECO:0000313" key="2">
    <source>
        <dbReference type="Proteomes" id="UP000828048"/>
    </source>
</evidence>
<accession>A0ACB7WX78</accession>
<organism evidence="1 2">
    <name type="scientific">Vaccinium darrowii</name>
    <dbReference type="NCBI Taxonomy" id="229202"/>
    <lineage>
        <taxon>Eukaryota</taxon>
        <taxon>Viridiplantae</taxon>
        <taxon>Streptophyta</taxon>
        <taxon>Embryophyta</taxon>
        <taxon>Tracheophyta</taxon>
        <taxon>Spermatophyta</taxon>
        <taxon>Magnoliopsida</taxon>
        <taxon>eudicotyledons</taxon>
        <taxon>Gunneridae</taxon>
        <taxon>Pentapetalae</taxon>
        <taxon>asterids</taxon>
        <taxon>Ericales</taxon>
        <taxon>Ericaceae</taxon>
        <taxon>Vaccinioideae</taxon>
        <taxon>Vaccinieae</taxon>
        <taxon>Vaccinium</taxon>
    </lineage>
</organism>
<evidence type="ECO:0000313" key="1">
    <source>
        <dbReference type="EMBL" id="KAH7833027.1"/>
    </source>
</evidence>
<proteinExistence type="predicted"/>